<comment type="similarity">
    <text evidence="2">Belongs to the DoxX family.</text>
</comment>
<evidence type="ECO:0000256" key="7">
    <source>
        <dbReference type="SAM" id="Phobius"/>
    </source>
</evidence>
<protein>
    <submittedName>
        <fullName evidence="8">DoxX family protein</fullName>
    </submittedName>
</protein>
<keyword evidence="3" id="KW-1003">Cell membrane</keyword>
<evidence type="ECO:0000256" key="4">
    <source>
        <dbReference type="ARBA" id="ARBA00022692"/>
    </source>
</evidence>
<dbReference type="PANTHER" id="PTHR33452:SF1">
    <property type="entry name" value="INNER MEMBRANE PROTEIN YPHA-RELATED"/>
    <property type="match status" value="1"/>
</dbReference>
<comment type="caution">
    <text evidence="8">The sequence shown here is derived from an EMBL/GenBank/DDBJ whole genome shotgun (WGS) entry which is preliminary data.</text>
</comment>
<keyword evidence="9" id="KW-1185">Reference proteome</keyword>
<proteinExistence type="inferred from homology"/>
<gene>
    <name evidence="8" type="ORF">IOD40_10650</name>
</gene>
<dbReference type="InterPro" id="IPR051907">
    <property type="entry name" value="DoxX-like_oxidoreductase"/>
</dbReference>
<comment type="subcellular location">
    <subcellularLocation>
        <location evidence="1">Cell membrane</location>
        <topology evidence="1">Multi-pass membrane protein</topology>
    </subcellularLocation>
</comment>
<keyword evidence="6 7" id="KW-0472">Membrane</keyword>
<sequence>MSNDFLLLVARILLALMFLVSGVPMITGSAGFAGYLGSLGLPMPMVLTWLVIILKVLGGIALVIGFQTRLVAWAFIAFCVATAFIGHFPADMTGFWKNIALVGGFLALIAAGPGALSVDKR</sequence>
<evidence type="ECO:0000256" key="3">
    <source>
        <dbReference type="ARBA" id="ARBA00022475"/>
    </source>
</evidence>
<evidence type="ECO:0000313" key="9">
    <source>
        <dbReference type="Proteomes" id="UP000601789"/>
    </source>
</evidence>
<dbReference type="Pfam" id="PF07681">
    <property type="entry name" value="DoxX"/>
    <property type="match status" value="1"/>
</dbReference>
<feature type="transmembrane region" description="Helical" evidence="7">
    <location>
        <begin position="71"/>
        <end position="89"/>
    </location>
</feature>
<accession>A0ABS0SCT5</accession>
<feature type="transmembrane region" description="Helical" evidence="7">
    <location>
        <begin position="46"/>
        <end position="64"/>
    </location>
</feature>
<keyword evidence="4 7" id="KW-0812">Transmembrane</keyword>
<name>A0ABS0SCT5_9HYPH</name>
<evidence type="ECO:0000256" key="5">
    <source>
        <dbReference type="ARBA" id="ARBA00022989"/>
    </source>
</evidence>
<evidence type="ECO:0000256" key="2">
    <source>
        <dbReference type="ARBA" id="ARBA00006679"/>
    </source>
</evidence>
<organism evidence="8 9">
    <name type="scientific">Aquamicrobium zhengzhouense</name>
    <dbReference type="NCBI Taxonomy" id="2781738"/>
    <lineage>
        <taxon>Bacteria</taxon>
        <taxon>Pseudomonadati</taxon>
        <taxon>Pseudomonadota</taxon>
        <taxon>Alphaproteobacteria</taxon>
        <taxon>Hyphomicrobiales</taxon>
        <taxon>Phyllobacteriaceae</taxon>
        <taxon>Aquamicrobium</taxon>
    </lineage>
</organism>
<dbReference type="RefSeq" id="WP_198476526.1">
    <property type="nucleotide sequence ID" value="NZ_JADGMQ010000006.1"/>
</dbReference>
<dbReference type="InterPro" id="IPR032808">
    <property type="entry name" value="DoxX"/>
</dbReference>
<keyword evidence="5 7" id="KW-1133">Transmembrane helix</keyword>
<reference evidence="8 9" key="1">
    <citation type="submission" date="2020-10" db="EMBL/GenBank/DDBJ databases">
        <title>Aquamicrobium zhengzhouensis sp. nov., a exopolysaccharide producing bacterium isolated from farmland soil.</title>
        <authorList>
            <person name="Wang X."/>
        </authorList>
    </citation>
    <scope>NUCLEOTIDE SEQUENCE [LARGE SCALE GENOMIC DNA]</scope>
    <source>
        <strain evidence="9">cd-1</strain>
    </source>
</reference>
<dbReference type="EMBL" id="JADGMQ010000006">
    <property type="protein sequence ID" value="MBI1621120.1"/>
    <property type="molecule type" value="Genomic_DNA"/>
</dbReference>
<evidence type="ECO:0000256" key="6">
    <source>
        <dbReference type="ARBA" id="ARBA00023136"/>
    </source>
</evidence>
<feature type="transmembrane region" description="Helical" evidence="7">
    <location>
        <begin position="95"/>
        <end position="116"/>
    </location>
</feature>
<evidence type="ECO:0000256" key="1">
    <source>
        <dbReference type="ARBA" id="ARBA00004651"/>
    </source>
</evidence>
<evidence type="ECO:0000313" key="8">
    <source>
        <dbReference type="EMBL" id="MBI1621120.1"/>
    </source>
</evidence>
<dbReference type="Proteomes" id="UP000601789">
    <property type="component" value="Unassembled WGS sequence"/>
</dbReference>
<dbReference type="PANTHER" id="PTHR33452">
    <property type="entry name" value="OXIDOREDUCTASE CATD-RELATED"/>
    <property type="match status" value="1"/>
</dbReference>